<feature type="compositionally biased region" description="Basic residues" evidence="1">
    <location>
        <begin position="534"/>
        <end position="543"/>
    </location>
</feature>
<name>A0A9P8NH23_ASPFM</name>
<dbReference type="SMART" id="SM00974">
    <property type="entry name" value="T5orf172"/>
    <property type="match status" value="1"/>
</dbReference>
<dbReference type="Pfam" id="PF10544">
    <property type="entry name" value="T5orf172"/>
    <property type="match status" value="1"/>
</dbReference>
<dbReference type="EMBL" id="JAIBSC010000079">
    <property type="protein sequence ID" value="KAH1900100.1"/>
    <property type="molecule type" value="Genomic_DNA"/>
</dbReference>
<evidence type="ECO:0000256" key="1">
    <source>
        <dbReference type="SAM" id="MobiDB-lite"/>
    </source>
</evidence>
<protein>
    <recommendedName>
        <fullName evidence="2">Bacteriophage T5 Orf172 DNA-binding domain-containing protein</fullName>
    </recommendedName>
</protein>
<evidence type="ECO:0000259" key="2">
    <source>
        <dbReference type="SMART" id="SM00974"/>
    </source>
</evidence>
<dbReference type="InterPro" id="IPR053006">
    <property type="entry name" value="Meiosis_regulatory"/>
</dbReference>
<feature type="compositionally biased region" description="Polar residues" evidence="1">
    <location>
        <begin position="489"/>
        <end position="499"/>
    </location>
</feature>
<organism evidence="3 4">
    <name type="scientific">Aspergillus fumigatus</name>
    <name type="common">Neosartorya fumigata</name>
    <dbReference type="NCBI Taxonomy" id="746128"/>
    <lineage>
        <taxon>Eukaryota</taxon>
        <taxon>Fungi</taxon>
        <taxon>Dikarya</taxon>
        <taxon>Ascomycota</taxon>
        <taxon>Pezizomycotina</taxon>
        <taxon>Eurotiomycetes</taxon>
        <taxon>Eurotiomycetidae</taxon>
        <taxon>Eurotiales</taxon>
        <taxon>Aspergillaceae</taxon>
        <taxon>Aspergillus</taxon>
        <taxon>Aspergillus subgen. Fumigati</taxon>
    </lineage>
</organism>
<proteinExistence type="predicted"/>
<dbReference type="AlphaFoldDB" id="A0A9P8NH23"/>
<dbReference type="Proteomes" id="UP000813423">
    <property type="component" value="Unassembled WGS sequence"/>
</dbReference>
<gene>
    <name evidence="3" type="ORF">KXV57_008620</name>
</gene>
<sequence>MSDDTPATPPSAALYPILVTPPESGNSMENPILISDSDGPDASDTETLCESVRQLSDNSPSPSPRAQRLTRHSGHVNRSQVNSSVKQPDHVENITESGMNLSDPADDATHRHPIMPIDGQNGGTSPESRDTGRPVEGTPAASVRPMPIWELETNIKEVILKTATNDEKGYAYLFADQSDEAGYFKVGKSATPLKRGKRHQSQCGHRTFTVIDGVPRGMSVPWHGRLESLALAELANMNYSYKCICGTRHREYCTGSWTEALEILNCWSRWLQLSPYDENAQLLPFWRDRLRLLGGERFSHPRCPRAECRDSDIGFSSCQKCLRLRLKAWTDVTDLDYFEYECRMRIGWGFHRQVMFLMWPLLGNSALTLIDGCEGLKRLASFLWAPMTHLHLLLLLVLSLLLSSNASRASVLSYVISCIFAYCRIRSGLSYTPKAHTIPQPPHKKATRTVSKSPALRIPPEAASEKEMPDTEEPPSEKRPVSRHRAHDISNTPRGQSAPGSPEMSDISEYNRPNPFLTPDRATRTVGKNSPKAGAKRRKSDVR</sequence>
<comment type="caution">
    <text evidence="3">The sequence shown here is derived from an EMBL/GenBank/DDBJ whole genome shotgun (WGS) entry which is preliminary data.</text>
</comment>
<dbReference type="PANTHER" id="PTHR28094:SF1">
    <property type="entry name" value="MEIOTICALLY UP-REGULATED GENE 113 PROTEIN"/>
    <property type="match status" value="1"/>
</dbReference>
<feature type="compositionally biased region" description="Polar residues" evidence="1">
    <location>
        <begin position="76"/>
        <end position="86"/>
    </location>
</feature>
<feature type="compositionally biased region" description="Basic and acidic residues" evidence="1">
    <location>
        <begin position="463"/>
        <end position="480"/>
    </location>
</feature>
<feature type="compositionally biased region" description="Polar residues" evidence="1">
    <location>
        <begin position="45"/>
        <end position="60"/>
    </location>
</feature>
<dbReference type="InterPro" id="IPR018306">
    <property type="entry name" value="Phage_T5_Orf172_DNA-bd"/>
</dbReference>
<dbReference type="PANTHER" id="PTHR28094">
    <property type="entry name" value="MEIOTICALLY UP-REGULATED GENE 113 PROTEIN"/>
    <property type="match status" value="1"/>
</dbReference>
<feature type="region of interest" description="Disordered" evidence="1">
    <location>
        <begin position="1"/>
        <end position="141"/>
    </location>
</feature>
<evidence type="ECO:0000313" key="3">
    <source>
        <dbReference type="EMBL" id="KAH1900100.1"/>
    </source>
</evidence>
<accession>A0A9P8NH23</accession>
<reference evidence="3" key="1">
    <citation type="submission" date="2021-08" db="EMBL/GenBank/DDBJ databases">
        <title>Global Aspergillus fumigatus from environmental and clinical sources.</title>
        <authorList>
            <person name="Barber A."/>
            <person name="Sae-Ong T."/>
        </authorList>
    </citation>
    <scope>NUCLEOTIDE SEQUENCE</scope>
    <source>
        <strain evidence="3">NRZ-2016-071</strain>
    </source>
</reference>
<feature type="region of interest" description="Disordered" evidence="1">
    <location>
        <begin position="434"/>
        <end position="543"/>
    </location>
</feature>
<evidence type="ECO:0000313" key="4">
    <source>
        <dbReference type="Proteomes" id="UP000813423"/>
    </source>
</evidence>
<feature type="domain" description="Bacteriophage T5 Orf172 DNA-binding" evidence="2">
    <location>
        <begin position="178"/>
        <end position="267"/>
    </location>
</feature>